<name>A0ABY6EDG0_9ACTN</name>
<feature type="compositionally biased region" description="Polar residues" evidence="3">
    <location>
        <begin position="67"/>
        <end position="78"/>
    </location>
</feature>
<sequence>MGRVTTPVPPPSSDPETDRGTDRETDTASTAPGRRAALRAGAGLAAAGALAAACSPGDTVVHRALSSRATGTPRSATGSRVPVATPDPRSFPGLPAQITSGPRNRPRVALTFHGQGDPSYAKAILDAAEKAGARVTVLAVGTWLDEHPEVAGRIIEGGHDIGNHTLRHLDINSMSEQQAFAEIKGCAERLRHLTGGIGAWFRPSQAQRATPLVERLARRAGYPHILSYDVDSLDYTSPGAAAVTRKVTDDIRNGSVVSLHFGYPDTVAAVPDILHALKDRGLAAVTTTELLS</sequence>
<dbReference type="PROSITE" id="PS51677">
    <property type="entry name" value="NODB"/>
    <property type="match status" value="1"/>
</dbReference>
<dbReference type="EMBL" id="CP106793">
    <property type="protein sequence ID" value="UXY22048.1"/>
    <property type="molecule type" value="Genomic_DNA"/>
</dbReference>
<feature type="region of interest" description="Disordered" evidence="3">
    <location>
        <begin position="66"/>
        <end position="104"/>
    </location>
</feature>
<dbReference type="InterPro" id="IPR006311">
    <property type="entry name" value="TAT_signal"/>
</dbReference>
<feature type="domain" description="NodB homology" evidence="4">
    <location>
        <begin position="106"/>
        <end position="285"/>
    </location>
</feature>
<dbReference type="InterPro" id="IPR002509">
    <property type="entry name" value="NODB_dom"/>
</dbReference>
<reference evidence="5" key="1">
    <citation type="submission" date="2022-10" db="EMBL/GenBank/DDBJ databases">
        <authorList>
            <person name="Mo P."/>
        </authorList>
    </citation>
    <scope>NUCLEOTIDE SEQUENCE</scope>
    <source>
        <strain evidence="5">HUAS 13-4</strain>
    </source>
</reference>
<evidence type="ECO:0000313" key="5">
    <source>
        <dbReference type="EMBL" id="UXY22048.1"/>
    </source>
</evidence>
<evidence type="ECO:0000256" key="1">
    <source>
        <dbReference type="ARBA" id="ARBA00022723"/>
    </source>
</evidence>
<evidence type="ECO:0000256" key="3">
    <source>
        <dbReference type="SAM" id="MobiDB-lite"/>
    </source>
</evidence>
<dbReference type="PANTHER" id="PTHR10587:SF133">
    <property type="entry name" value="CHITIN DEACETYLASE 1-RELATED"/>
    <property type="match status" value="1"/>
</dbReference>
<accession>A0ABY6EDG0</accession>
<dbReference type="Proteomes" id="UP001061298">
    <property type="component" value="Chromosome"/>
</dbReference>
<keyword evidence="1" id="KW-0479">Metal-binding</keyword>
<dbReference type="CDD" id="cd10917">
    <property type="entry name" value="CE4_NodB_like_6s_7s"/>
    <property type="match status" value="1"/>
</dbReference>
<feature type="compositionally biased region" description="Basic and acidic residues" evidence="3">
    <location>
        <begin position="16"/>
        <end position="26"/>
    </location>
</feature>
<proteinExistence type="predicted"/>
<dbReference type="PROSITE" id="PS51318">
    <property type="entry name" value="TAT"/>
    <property type="match status" value="1"/>
</dbReference>
<evidence type="ECO:0000256" key="2">
    <source>
        <dbReference type="ARBA" id="ARBA00022801"/>
    </source>
</evidence>
<gene>
    <name evidence="5" type="ORF">N8I84_27585</name>
</gene>
<dbReference type="RefSeq" id="WP_263232179.1">
    <property type="nucleotide sequence ID" value="NZ_CP106793.1"/>
</dbReference>
<organism evidence="5 6">
    <name type="scientific">Streptomyces cynarae</name>
    <dbReference type="NCBI Taxonomy" id="2981134"/>
    <lineage>
        <taxon>Bacteria</taxon>
        <taxon>Bacillati</taxon>
        <taxon>Actinomycetota</taxon>
        <taxon>Actinomycetes</taxon>
        <taxon>Kitasatosporales</taxon>
        <taxon>Streptomycetaceae</taxon>
        <taxon>Streptomyces</taxon>
    </lineage>
</organism>
<dbReference type="PANTHER" id="PTHR10587">
    <property type="entry name" value="GLYCOSYL TRANSFERASE-RELATED"/>
    <property type="match status" value="1"/>
</dbReference>
<dbReference type="InterPro" id="IPR011330">
    <property type="entry name" value="Glyco_hydro/deAcase_b/a-brl"/>
</dbReference>
<dbReference type="InterPro" id="IPR050248">
    <property type="entry name" value="Polysacc_deacetylase_ArnD"/>
</dbReference>
<evidence type="ECO:0000313" key="6">
    <source>
        <dbReference type="Proteomes" id="UP001061298"/>
    </source>
</evidence>
<keyword evidence="6" id="KW-1185">Reference proteome</keyword>
<evidence type="ECO:0000259" key="4">
    <source>
        <dbReference type="PROSITE" id="PS51677"/>
    </source>
</evidence>
<dbReference type="Gene3D" id="3.20.20.370">
    <property type="entry name" value="Glycoside hydrolase/deacetylase"/>
    <property type="match status" value="1"/>
</dbReference>
<dbReference type="Pfam" id="PF01522">
    <property type="entry name" value="Polysacc_deac_1"/>
    <property type="match status" value="1"/>
</dbReference>
<protein>
    <submittedName>
        <fullName evidence="5">Polysaccharide deacetylase family protein</fullName>
    </submittedName>
</protein>
<dbReference type="SUPFAM" id="SSF88713">
    <property type="entry name" value="Glycoside hydrolase/deacetylase"/>
    <property type="match status" value="1"/>
</dbReference>
<keyword evidence="2" id="KW-0378">Hydrolase</keyword>
<feature type="region of interest" description="Disordered" evidence="3">
    <location>
        <begin position="1"/>
        <end position="34"/>
    </location>
</feature>